<feature type="compositionally biased region" description="Polar residues" evidence="7">
    <location>
        <begin position="78"/>
        <end position="88"/>
    </location>
</feature>
<proteinExistence type="inferred from homology"/>
<keyword evidence="3 5" id="KW-0221">Differentiation</keyword>
<organism evidence="8 9">
    <name type="scientific">Stylosanthes scabra</name>
    <dbReference type="NCBI Taxonomy" id="79078"/>
    <lineage>
        <taxon>Eukaryota</taxon>
        <taxon>Viridiplantae</taxon>
        <taxon>Streptophyta</taxon>
        <taxon>Embryophyta</taxon>
        <taxon>Tracheophyta</taxon>
        <taxon>Spermatophyta</taxon>
        <taxon>Magnoliopsida</taxon>
        <taxon>eudicotyledons</taxon>
        <taxon>Gunneridae</taxon>
        <taxon>Pentapetalae</taxon>
        <taxon>rosids</taxon>
        <taxon>fabids</taxon>
        <taxon>Fabales</taxon>
        <taxon>Fabaceae</taxon>
        <taxon>Papilionoideae</taxon>
        <taxon>50 kb inversion clade</taxon>
        <taxon>dalbergioids sensu lato</taxon>
        <taxon>Dalbergieae</taxon>
        <taxon>Pterocarpus clade</taxon>
        <taxon>Stylosanthes</taxon>
    </lineage>
</organism>
<keyword evidence="2 5" id="KW-0217">Developmental protein</keyword>
<evidence type="ECO:0000256" key="6">
    <source>
        <dbReference type="SAM" id="Coils"/>
    </source>
</evidence>
<comment type="caution">
    <text evidence="8">The sequence shown here is derived from an EMBL/GenBank/DDBJ whole genome shotgun (WGS) entry which is preliminary data.</text>
</comment>
<dbReference type="EMBL" id="JASCZI010211542">
    <property type="protein sequence ID" value="MED6194113.1"/>
    <property type="molecule type" value="Genomic_DNA"/>
</dbReference>
<dbReference type="Pfam" id="PF07899">
    <property type="entry name" value="Frigida"/>
    <property type="match status" value="1"/>
</dbReference>
<dbReference type="InterPro" id="IPR012474">
    <property type="entry name" value="Frigida"/>
</dbReference>
<protein>
    <recommendedName>
        <fullName evidence="5">FRIGIDA-like protein</fullName>
    </recommendedName>
</protein>
<evidence type="ECO:0000313" key="9">
    <source>
        <dbReference type="Proteomes" id="UP001341840"/>
    </source>
</evidence>
<dbReference type="Proteomes" id="UP001341840">
    <property type="component" value="Unassembled WGS sequence"/>
</dbReference>
<evidence type="ECO:0000256" key="5">
    <source>
        <dbReference type="RuleBase" id="RU364012"/>
    </source>
</evidence>
<dbReference type="PANTHER" id="PTHR31791:SF37">
    <property type="entry name" value="A_TM021B04.7 PROTEIN"/>
    <property type="match status" value="1"/>
</dbReference>
<evidence type="ECO:0000256" key="4">
    <source>
        <dbReference type="ARBA" id="ARBA00023089"/>
    </source>
</evidence>
<feature type="coiled-coil region" evidence="6">
    <location>
        <begin position="178"/>
        <end position="300"/>
    </location>
</feature>
<keyword evidence="9" id="KW-1185">Reference proteome</keyword>
<sequence length="598" mass="69113">MSLGDVKHKACSLDSEDDDNVPLSSRLAQKSSFATSISKNDSSLQKVVPTPQKRSIPDNDVDTDRYLLSPRKREVSSVKRTGSQQSEQQVKRLKTSENASKHNSLPPLKEKVSSRPHSREKEISLDRYSGECQMKREAVKPKSHLVEKEFEEMLKRLEIMKKQFDHIQGQLSSCSSNFEAKKRECEALQRDMDGKIKELESIIKQSAARIQDLELKERQIEERMKKLNSKENQFEEQLEEVESIWKKYESKEKRLAARMEDIELKERQAEERMKILNSKEKQFEDQLEEVESIRTKYESKLNELLFKEKQDEAQWKELEAKMIQHEASVKSSKEQKQEVANYTDNHSSTDGGSFPFFSSDPIDTDILDILRSSSDPAKAILNIMKDAIDLHCKKEDQAMAIESHHIFLLEHLMEVSPHIKSHVREEAMELALHMKDNMRSSTNNSLVVLSFLMILSIYKLVSSFNEDEVLKLFEIVAHHKPAIELFRMLGFADKISDFVANLVKNEQYIEAVGFICAYDLPEKNQAVDLLQEHVKNTKLCEISAAIHEITSLKTVVQCIPENQECEEVVKEIQDRIVEIETHEGIVPFVKLGRQYFEK</sequence>
<name>A0ABU6XAZ8_9FABA</name>
<evidence type="ECO:0000256" key="1">
    <source>
        <dbReference type="ARBA" id="ARBA00008956"/>
    </source>
</evidence>
<keyword evidence="4 5" id="KW-0287">Flowering</keyword>
<dbReference type="PANTHER" id="PTHR31791">
    <property type="entry name" value="FRIGIDA-LIKE PROTEIN 3-RELATED"/>
    <property type="match status" value="1"/>
</dbReference>
<evidence type="ECO:0000256" key="2">
    <source>
        <dbReference type="ARBA" id="ARBA00022473"/>
    </source>
</evidence>
<feature type="compositionally biased region" description="Polar residues" evidence="7">
    <location>
        <begin position="22"/>
        <end position="45"/>
    </location>
</feature>
<evidence type="ECO:0000256" key="3">
    <source>
        <dbReference type="ARBA" id="ARBA00022782"/>
    </source>
</evidence>
<gene>
    <name evidence="8" type="ORF">PIB30_025498</name>
</gene>
<feature type="region of interest" description="Disordered" evidence="7">
    <location>
        <begin position="1"/>
        <end position="122"/>
    </location>
</feature>
<evidence type="ECO:0000256" key="7">
    <source>
        <dbReference type="SAM" id="MobiDB-lite"/>
    </source>
</evidence>
<accession>A0ABU6XAZ8</accession>
<reference evidence="8 9" key="1">
    <citation type="journal article" date="2023" name="Plants (Basel)">
        <title>Bridging the Gap: Combining Genomics and Transcriptomics Approaches to Understand Stylosanthes scabra, an Orphan Legume from the Brazilian Caatinga.</title>
        <authorList>
            <person name="Ferreira-Neto J.R.C."/>
            <person name="da Silva M.D."/>
            <person name="Binneck E."/>
            <person name="de Melo N.F."/>
            <person name="da Silva R.H."/>
            <person name="de Melo A.L.T.M."/>
            <person name="Pandolfi V."/>
            <person name="Bustamante F.O."/>
            <person name="Brasileiro-Vidal A.C."/>
            <person name="Benko-Iseppon A.M."/>
        </authorList>
    </citation>
    <scope>NUCLEOTIDE SEQUENCE [LARGE SCALE GENOMIC DNA]</scope>
    <source>
        <tissue evidence="8">Leaves</tissue>
    </source>
</reference>
<keyword evidence="6" id="KW-0175">Coiled coil</keyword>
<comment type="similarity">
    <text evidence="1 5">Belongs to the Frigida family.</text>
</comment>
<evidence type="ECO:0000313" key="8">
    <source>
        <dbReference type="EMBL" id="MED6194113.1"/>
    </source>
</evidence>
<dbReference type="SUPFAM" id="SSF57997">
    <property type="entry name" value="Tropomyosin"/>
    <property type="match status" value="1"/>
</dbReference>
<feature type="compositionally biased region" description="Basic and acidic residues" evidence="7">
    <location>
        <begin position="108"/>
        <end position="122"/>
    </location>
</feature>